<dbReference type="GO" id="GO:0004672">
    <property type="term" value="F:protein kinase activity"/>
    <property type="evidence" value="ECO:0007669"/>
    <property type="project" value="InterPro"/>
</dbReference>
<accession>A0A438JM11</accession>
<dbReference type="SMART" id="SM00220">
    <property type="entry name" value="S_TKc"/>
    <property type="match status" value="1"/>
</dbReference>
<dbReference type="PROSITE" id="PS50082">
    <property type="entry name" value="WD_REPEATS_2"/>
    <property type="match status" value="1"/>
</dbReference>
<dbReference type="PANTHER" id="PTHR44218">
    <property type="entry name" value="PROTEIN SPA1-RELATED 2"/>
    <property type="match status" value="1"/>
</dbReference>
<dbReference type="Gene3D" id="2.130.10.10">
    <property type="entry name" value="YVTN repeat-like/Quinoprotein amine dehydrogenase"/>
    <property type="match status" value="2"/>
</dbReference>
<dbReference type="SMART" id="SM00320">
    <property type="entry name" value="WD40"/>
    <property type="match status" value="6"/>
</dbReference>
<dbReference type="InterPro" id="IPR015943">
    <property type="entry name" value="WD40/YVTN_repeat-like_dom_sf"/>
</dbReference>
<evidence type="ECO:0000313" key="7">
    <source>
        <dbReference type="Proteomes" id="UP000288805"/>
    </source>
</evidence>
<dbReference type="InterPro" id="IPR036322">
    <property type="entry name" value="WD40_repeat_dom_sf"/>
</dbReference>
<keyword evidence="2" id="KW-0677">Repeat</keyword>
<dbReference type="InterPro" id="IPR019775">
    <property type="entry name" value="WD40_repeat_CS"/>
</dbReference>
<dbReference type="InterPro" id="IPR011009">
    <property type="entry name" value="Kinase-like_dom_sf"/>
</dbReference>
<dbReference type="PROSITE" id="PS50011">
    <property type="entry name" value="PROTEIN_KINASE_DOM"/>
    <property type="match status" value="1"/>
</dbReference>
<evidence type="ECO:0000256" key="3">
    <source>
        <dbReference type="PROSITE-ProRule" id="PRU00221"/>
    </source>
</evidence>
<evidence type="ECO:0000259" key="5">
    <source>
        <dbReference type="PROSITE" id="PS50011"/>
    </source>
</evidence>
<dbReference type="PROSITE" id="PS50294">
    <property type="entry name" value="WD_REPEATS_REGION"/>
    <property type="match status" value="1"/>
</dbReference>
<keyword evidence="4" id="KW-0175">Coiled coil</keyword>
<evidence type="ECO:0000256" key="1">
    <source>
        <dbReference type="ARBA" id="ARBA00022574"/>
    </source>
</evidence>
<evidence type="ECO:0000313" key="6">
    <source>
        <dbReference type="EMBL" id="RVX09972.1"/>
    </source>
</evidence>
<feature type="coiled-coil region" evidence="4">
    <location>
        <begin position="575"/>
        <end position="602"/>
    </location>
</feature>
<feature type="domain" description="Protein kinase" evidence="5">
    <location>
        <begin position="166"/>
        <end position="540"/>
    </location>
</feature>
<dbReference type="InterPro" id="IPR044630">
    <property type="entry name" value="SPA1/2/3/4"/>
</dbReference>
<evidence type="ECO:0000256" key="4">
    <source>
        <dbReference type="SAM" id="Coils"/>
    </source>
</evidence>
<dbReference type="Proteomes" id="UP000288805">
    <property type="component" value="Unassembled WGS sequence"/>
</dbReference>
<evidence type="ECO:0000256" key="2">
    <source>
        <dbReference type="ARBA" id="ARBA00022737"/>
    </source>
</evidence>
<comment type="caution">
    <text evidence="6">The sequence shown here is derived from an EMBL/GenBank/DDBJ whole genome shotgun (WGS) entry which is preliminary data.</text>
</comment>
<dbReference type="Pfam" id="PF00400">
    <property type="entry name" value="WD40"/>
    <property type="match status" value="1"/>
</dbReference>
<sequence>MEQAREEMDANSVARAAELKRKGLDAPLMKSEGHYMLGSPMKYVSSGGDWPKTLPHVYTNMLGGSGLNRSITSFDGSEPVCTSPSSMKDPGLTVEELTVRNYKTTNLSSVSSSNSREGMRPRQSQWHHLYQLASGSRNKMTPNVREDLTGMTSEIWDLKPLLSKQTKEISAQFTGSDNKIMSSNKLPFGHAQSKILSASSSHEAFVKKTLNSKGIVCKGAEAHTGFDISFMGQNTEKQAPVALLNSSASMGVVCRNMEACSESGVSAMNQNNEKPACVALLNSNTNHDQHSSHSADKANHESFDEGISLRDRLKPGGSTLNKVESMHLFKQIVELVDFAHSRGVALRDLHPACFTLLPSNRIKYTGSSAQRELDTVVCQNMNKKRSLQQDMVPSSSLGAKQPKLRDDVNSLKTNLNSDCAEHMVGNVSGYQSTSIATQQRLISLNVHLQDKWYASPEELIDGICTCSSNIYSLGVLLFELLCSFESSEMLFAAMMELRQRILPPNFLSENPKEAGFCLWLLHPEPSSRPTTREILHSDLICGGSQELYSRDEFPLSADDDDTESELLLYFLTSLKEQKEKHASKLVQDIACLEADLKEVETRNLFRTSSTVSCTHTDFPHGRGKQGLCPEDPLNSSVHYKSIPGSNVNEAILMKNIRQLESAYFSLRSKIGLSETNVAERPDKDLLKNRDKLTQVQNENEELSMNQKPKDRIGAFFEGLCKFARYGKFEVRGTLRNGDLLNSANVTCSLSFDRDQDYIAAAGVSKKIKIFEFDALLNDSVDIHYPVVEMSNKSKLSCVCWNNYIKNYLASTDYDGVVQLLPPPLSHFCLIPPPCHTNYGKAPPPAGSLVKWQVGMWDASTGEGFSQYTEHQKRAWSVDFSPVDPTKFASGSDDCSRNSTSTIWNPANVCCVQFSAYSTHLLVFGSADYKIYGYDLRHTRIPWCVLAGHQKAVSYVKFLDSETLVSASTDNTLKLWDLNKTNLDGLSSNACTLTFTGHTNEKNFVGLSVLDGYIACGSETNEVYTYHRSLPMPVTSHKFGSIDPITEHEIVDDNGQFVSSVCWRQNSNMVVAANSSGRIKLLQLV</sequence>
<gene>
    <name evidence="6" type="primary">SPA1</name>
    <name evidence="6" type="ORF">CK203_012984</name>
</gene>
<reference evidence="6 7" key="1">
    <citation type="journal article" date="2018" name="PLoS Genet.">
        <title>Population sequencing reveals clonal diversity and ancestral inbreeding in the grapevine cultivar Chardonnay.</title>
        <authorList>
            <person name="Roach M.J."/>
            <person name="Johnson D.L."/>
            <person name="Bohlmann J."/>
            <person name="van Vuuren H.J."/>
            <person name="Jones S.J."/>
            <person name="Pretorius I.S."/>
            <person name="Schmidt S.A."/>
            <person name="Borneman A.R."/>
        </authorList>
    </citation>
    <scope>NUCLEOTIDE SEQUENCE [LARGE SCALE GENOMIC DNA]</scope>
    <source>
        <strain evidence="7">cv. Chardonnay</strain>
        <tissue evidence="6">Leaf</tissue>
    </source>
</reference>
<dbReference type="EMBL" id="QGNW01000036">
    <property type="protein sequence ID" value="RVX09972.1"/>
    <property type="molecule type" value="Genomic_DNA"/>
</dbReference>
<dbReference type="GO" id="GO:0005524">
    <property type="term" value="F:ATP binding"/>
    <property type="evidence" value="ECO:0007669"/>
    <property type="project" value="InterPro"/>
</dbReference>
<protein>
    <submittedName>
        <fullName evidence="6">Protein suppressor of PHYA-105 1</fullName>
    </submittedName>
</protein>
<dbReference type="InterPro" id="IPR001680">
    <property type="entry name" value="WD40_rpt"/>
</dbReference>
<dbReference type="Gene3D" id="1.10.510.10">
    <property type="entry name" value="Transferase(Phosphotransferase) domain 1"/>
    <property type="match status" value="1"/>
</dbReference>
<dbReference type="SUPFAM" id="SSF50978">
    <property type="entry name" value="WD40 repeat-like"/>
    <property type="match status" value="1"/>
</dbReference>
<keyword evidence="1 3" id="KW-0853">WD repeat</keyword>
<dbReference type="SUPFAM" id="SSF56112">
    <property type="entry name" value="Protein kinase-like (PK-like)"/>
    <property type="match status" value="1"/>
</dbReference>
<dbReference type="AlphaFoldDB" id="A0A438JM11"/>
<feature type="repeat" description="WD" evidence="3">
    <location>
        <begin position="945"/>
        <end position="978"/>
    </location>
</feature>
<dbReference type="InterPro" id="IPR000719">
    <property type="entry name" value="Prot_kinase_dom"/>
</dbReference>
<proteinExistence type="predicted"/>
<dbReference type="PROSITE" id="PS00678">
    <property type="entry name" value="WD_REPEATS_1"/>
    <property type="match status" value="1"/>
</dbReference>
<dbReference type="PANTHER" id="PTHR44218:SF6">
    <property type="entry name" value="PROTEIN SUPPRESSOR OF PHYA-105 1"/>
    <property type="match status" value="1"/>
</dbReference>
<name>A0A438JM11_VITVI</name>
<organism evidence="6 7">
    <name type="scientific">Vitis vinifera</name>
    <name type="common">Grape</name>
    <dbReference type="NCBI Taxonomy" id="29760"/>
    <lineage>
        <taxon>Eukaryota</taxon>
        <taxon>Viridiplantae</taxon>
        <taxon>Streptophyta</taxon>
        <taxon>Embryophyta</taxon>
        <taxon>Tracheophyta</taxon>
        <taxon>Spermatophyta</taxon>
        <taxon>Magnoliopsida</taxon>
        <taxon>eudicotyledons</taxon>
        <taxon>Gunneridae</taxon>
        <taxon>Pentapetalae</taxon>
        <taxon>rosids</taxon>
        <taxon>Vitales</taxon>
        <taxon>Vitaceae</taxon>
        <taxon>Viteae</taxon>
        <taxon>Vitis</taxon>
    </lineage>
</organism>
<dbReference type="GO" id="GO:0009640">
    <property type="term" value="P:photomorphogenesis"/>
    <property type="evidence" value="ECO:0007669"/>
    <property type="project" value="InterPro"/>
</dbReference>